<evidence type="ECO:0000256" key="2">
    <source>
        <dbReference type="RuleBase" id="RU000363"/>
    </source>
</evidence>
<accession>A0ABQ9ZYV8</accession>
<reference evidence="3 4" key="1">
    <citation type="journal article" date="2023" name="Nucleic Acids Res.">
        <title>The hologenome of Daphnia magna reveals possible DNA methylation and microbiome-mediated evolution of the host genome.</title>
        <authorList>
            <person name="Chaturvedi A."/>
            <person name="Li X."/>
            <person name="Dhandapani V."/>
            <person name="Marshall H."/>
            <person name="Kissane S."/>
            <person name="Cuenca-Cambronero M."/>
            <person name="Asole G."/>
            <person name="Calvet F."/>
            <person name="Ruiz-Romero M."/>
            <person name="Marangio P."/>
            <person name="Guigo R."/>
            <person name="Rago D."/>
            <person name="Mirbahai L."/>
            <person name="Eastwood N."/>
            <person name="Colbourne J.K."/>
            <person name="Zhou J."/>
            <person name="Mallon E."/>
            <person name="Orsini L."/>
        </authorList>
    </citation>
    <scope>NUCLEOTIDE SEQUENCE [LARGE SCALE GENOMIC DNA]</scope>
    <source>
        <strain evidence="3">LRV0_1</strain>
    </source>
</reference>
<evidence type="ECO:0008006" key="5">
    <source>
        <dbReference type="Google" id="ProtNLM"/>
    </source>
</evidence>
<name>A0ABQ9ZYV8_9CRUS</name>
<sequence>MPRFFQGPRCKNTCHLDGKVVVITGANTGIGKETARELSKRGAEVVLACRDLNKAAEAAEEISKETGNVVTTLKLDLASMKSIRSAAEELIERHPEIHILINNAGIMTCPQWKTDDGFEMQFGVNHLGSFLWTLLLLNNIKRAAPSRIVNLSSVAHTRGKMYFDDLMLTKNYTPIRSYCQSKLANVLFTQELARRLEGSGVSVFAVHPGAVQTELARHINESMNACVDGTLHFFGRYFFKTPEMGAQTSVYCATEESLTELSGHYFSDCAKTKPASQANDKEAAERLWKMSEELVGFTWEQSNQK</sequence>
<dbReference type="PRINTS" id="PR00080">
    <property type="entry name" value="SDRFAMILY"/>
</dbReference>
<organism evidence="3 4">
    <name type="scientific">Daphnia magna</name>
    <dbReference type="NCBI Taxonomy" id="35525"/>
    <lineage>
        <taxon>Eukaryota</taxon>
        <taxon>Metazoa</taxon>
        <taxon>Ecdysozoa</taxon>
        <taxon>Arthropoda</taxon>
        <taxon>Crustacea</taxon>
        <taxon>Branchiopoda</taxon>
        <taxon>Diplostraca</taxon>
        <taxon>Cladocera</taxon>
        <taxon>Anomopoda</taxon>
        <taxon>Daphniidae</taxon>
        <taxon>Daphnia</taxon>
    </lineage>
</organism>
<dbReference type="NCBIfam" id="NF004846">
    <property type="entry name" value="PRK06197.1"/>
    <property type="match status" value="1"/>
</dbReference>
<keyword evidence="1" id="KW-0560">Oxidoreductase</keyword>
<dbReference type="SUPFAM" id="SSF51735">
    <property type="entry name" value="NAD(P)-binding Rossmann-fold domains"/>
    <property type="match status" value="1"/>
</dbReference>
<dbReference type="InterPro" id="IPR002347">
    <property type="entry name" value="SDR_fam"/>
</dbReference>
<dbReference type="PANTHER" id="PTHR43157:SF31">
    <property type="entry name" value="PHOSPHATIDYLINOSITOL-GLYCAN BIOSYNTHESIS CLASS F PROTEIN"/>
    <property type="match status" value="1"/>
</dbReference>
<evidence type="ECO:0000256" key="1">
    <source>
        <dbReference type="ARBA" id="ARBA00023002"/>
    </source>
</evidence>
<proteinExistence type="inferred from homology"/>
<comment type="caution">
    <text evidence="3">The sequence shown here is derived from an EMBL/GenBank/DDBJ whole genome shotgun (WGS) entry which is preliminary data.</text>
</comment>
<dbReference type="PRINTS" id="PR00081">
    <property type="entry name" value="GDHRDH"/>
</dbReference>
<gene>
    <name evidence="3" type="ORF">OUZ56_000161</name>
</gene>
<dbReference type="EMBL" id="JAOYFB010000036">
    <property type="protein sequence ID" value="KAK4018092.1"/>
    <property type="molecule type" value="Genomic_DNA"/>
</dbReference>
<dbReference type="Gene3D" id="3.40.50.720">
    <property type="entry name" value="NAD(P)-binding Rossmann-like Domain"/>
    <property type="match status" value="1"/>
</dbReference>
<protein>
    <recommendedName>
        <fullName evidence="5">Retinol dehydrogenase 11</fullName>
    </recommendedName>
</protein>
<comment type="similarity">
    <text evidence="2">Belongs to the short-chain dehydrogenases/reductases (SDR) family.</text>
</comment>
<dbReference type="Pfam" id="PF00106">
    <property type="entry name" value="adh_short"/>
    <property type="match status" value="1"/>
</dbReference>
<keyword evidence="4" id="KW-1185">Reference proteome</keyword>
<dbReference type="PANTHER" id="PTHR43157">
    <property type="entry name" value="PHOSPHATIDYLINOSITOL-GLYCAN BIOSYNTHESIS CLASS F PROTEIN-RELATED"/>
    <property type="match status" value="1"/>
</dbReference>
<evidence type="ECO:0000313" key="3">
    <source>
        <dbReference type="EMBL" id="KAK4018092.1"/>
    </source>
</evidence>
<evidence type="ECO:0000313" key="4">
    <source>
        <dbReference type="Proteomes" id="UP001234178"/>
    </source>
</evidence>
<dbReference type="InterPro" id="IPR036291">
    <property type="entry name" value="NAD(P)-bd_dom_sf"/>
</dbReference>
<dbReference type="Proteomes" id="UP001234178">
    <property type="component" value="Unassembled WGS sequence"/>
</dbReference>